<dbReference type="InterPro" id="IPR021874">
    <property type="entry name" value="Phage_Mu_Gp27"/>
</dbReference>
<feature type="region of interest" description="Disordered" evidence="1">
    <location>
        <begin position="1"/>
        <end position="62"/>
    </location>
</feature>
<sequence>MKDDGRPGRTPRHLRGHPPVPGGDPGRDPEAPPGTGGGAEAPQDRALAPRGHPGPGPGGVGAAVKLHYRRHRLCKVCALPDEVRERVDAMLLGEETEEDGRPYTLEGIARWLQAQGYKASPSGLHRHARHLAPALDQVLQMERLVEAVEEATGKRLSYAAALANIVVHKALRYLDGLELGEAEVDPEKVVRLGLEAARVALSLERIDRSLRQEAAEKVEKALRVREIEPEVIEAIKRDLYGL</sequence>
<name>A0A7C2C322_9DEIN</name>
<gene>
    <name evidence="2" type="ORF">ENP73_06260</name>
</gene>
<proteinExistence type="predicted"/>
<dbReference type="AlphaFoldDB" id="A0A7C2C322"/>
<evidence type="ECO:0000256" key="1">
    <source>
        <dbReference type="SAM" id="MobiDB-lite"/>
    </source>
</evidence>
<reference evidence="2" key="1">
    <citation type="journal article" date="2020" name="mSystems">
        <title>Genome- and Community-Level Interaction Insights into Carbon Utilization and Element Cycling Functions of Hydrothermarchaeota in Hydrothermal Sediment.</title>
        <authorList>
            <person name="Zhou Z."/>
            <person name="Liu Y."/>
            <person name="Xu W."/>
            <person name="Pan J."/>
            <person name="Luo Z.H."/>
            <person name="Li M."/>
        </authorList>
    </citation>
    <scope>NUCLEOTIDE SEQUENCE [LARGE SCALE GENOMIC DNA]</scope>
    <source>
        <strain evidence="2">SpSt-246</strain>
    </source>
</reference>
<dbReference type="Pfam" id="PF11985">
    <property type="entry name" value="Phage_Mu_Gp27"/>
    <property type="match status" value="1"/>
</dbReference>
<comment type="caution">
    <text evidence="2">The sequence shown here is derived from an EMBL/GenBank/DDBJ whole genome shotgun (WGS) entry which is preliminary data.</text>
</comment>
<dbReference type="EMBL" id="DSKL01000247">
    <property type="protein sequence ID" value="HEH82573.1"/>
    <property type="molecule type" value="Genomic_DNA"/>
</dbReference>
<accession>A0A7C2C322</accession>
<evidence type="ECO:0000313" key="2">
    <source>
        <dbReference type="EMBL" id="HEH82573.1"/>
    </source>
</evidence>
<protein>
    <submittedName>
        <fullName evidence="2">DUF3486 family protein</fullName>
    </submittedName>
</protein>
<organism evidence="2">
    <name type="scientific">Thermus islandicus</name>
    <dbReference type="NCBI Taxonomy" id="540988"/>
    <lineage>
        <taxon>Bacteria</taxon>
        <taxon>Thermotogati</taxon>
        <taxon>Deinococcota</taxon>
        <taxon>Deinococci</taxon>
        <taxon>Thermales</taxon>
        <taxon>Thermaceae</taxon>
        <taxon>Thermus</taxon>
    </lineage>
</organism>